<dbReference type="InterPro" id="IPR050637">
    <property type="entry name" value="NLRP_innate_immun_reg"/>
</dbReference>
<dbReference type="OrthoDB" id="120976at2759"/>
<dbReference type="EMBL" id="CM012443">
    <property type="protein sequence ID" value="RVE70699.1"/>
    <property type="molecule type" value="Genomic_DNA"/>
</dbReference>
<protein>
    <submittedName>
        <fullName evidence="4">Uncharacterized protein</fullName>
    </submittedName>
</protein>
<dbReference type="SUPFAM" id="SSF52047">
    <property type="entry name" value="RNI-like"/>
    <property type="match status" value="1"/>
</dbReference>
<evidence type="ECO:0000313" key="4">
    <source>
        <dbReference type="EMBL" id="RVE70699.1"/>
    </source>
</evidence>
<accession>A0A3S2PVC8</accession>
<keyword evidence="5" id="KW-1185">Reference proteome</keyword>
<dbReference type="PANTHER" id="PTHR45690:SF19">
    <property type="entry name" value="NACHT, LRR AND PYD DOMAINS-CONTAINING PROTEIN 3"/>
    <property type="match status" value="1"/>
</dbReference>
<evidence type="ECO:0000313" key="5">
    <source>
        <dbReference type="Proteomes" id="UP000283210"/>
    </source>
</evidence>
<comment type="subcellular location">
    <subcellularLocation>
        <location evidence="1">Cytoplasm</location>
    </subcellularLocation>
</comment>
<proteinExistence type="predicted"/>
<dbReference type="PANTHER" id="PTHR45690">
    <property type="entry name" value="NACHT, LRR AND PYD DOMAINS-CONTAINING PROTEIN 12"/>
    <property type="match status" value="1"/>
</dbReference>
<dbReference type="Proteomes" id="UP000283210">
    <property type="component" value="Chromosome 7"/>
</dbReference>
<dbReference type="SMART" id="SM00368">
    <property type="entry name" value="LRR_RI"/>
    <property type="match status" value="2"/>
</dbReference>
<reference evidence="4 5" key="1">
    <citation type="submission" date="2018-11" db="EMBL/GenBank/DDBJ databases">
        <authorList>
            <person name="Lopez-Roques C."/>
            <person name="Donnadieu C."/>
            <person name="Bouchez O."/>
            <person name="Klopp C."/>
            <person name="Cabau C."/>
            <person name="Zahm M."/>
        </authorList>
    </citation>
    <scope>NUCLEOTIDE SEQUENCE [LARGE SCALE GENOMIC DNA]</scope>
    <source>
        <strain evidence="4">RS831</strain>
        <tissue evidence="4">Whole body</tissue>
    </source>
</reference>
<dbReference type="AlphaFoldDB" id="A0A3S2PVC8"/>
<reference evidence="4 5" key="2">
    <citation type="submission" date="2019-01" db="EMBL/GenBank/DDBJ databases">
        <title>A chromosome length genome reference of the Java medaka (oryzias javanicus).</title>
        <authorList>
            <person name="Herpin A."/>
            <person name="Takehana Y."/>
            <person name="Naruse K."/>
            <person name="Ansai S."/>
            <person name="Kawaguchi M."/>
        </authorList>
    </citation>
    <scope>NUCLEOTIDE SEQUENCE [LARGE SCALE GENOMIC DNA]</scope>
    <source>
        <strain evidence="4">RS831</strain>
        <tissue evidence="4">Whole body</tissue>
    </source>
</reference>
<dbReference type="GO" id="GO:0005737">
    <property type="term" value="C:cytoplasm"/>
    <property type="evidence" value="ECO:0007669"/>
    <property type="project" value="UniProtKB-SubCell"/>
</dbReference>
<keyword evidence="3" id="KW-0677">Repeat</keyword>
<keyword evidence="2" id="KW-0963">Cytoplasm</keyword>
<dbReference type="InterPro" id="IPR032675">
    <property type="entry name" value="LRR_dom_sf"/>
</dbReference>
<dbReference type="Pfam" id="PF13516">
    <property type="entry name" value="LRR_6"/>
    <property type="match status" value="1"/>
</dbReference>
<dbReference type="InterPro" id="IPR001611">
    <property type="entry name" value="Leu-rich_rpt"/>
</dbReference>
<evidence type="ECO:0000256" key="3">
    <source>
        <dbReference type="ARBA" id="ARBA00022737"/>
    </source>
</evidence>
<evidence type="ECO:0000256" key="1">
    <source>
        <dbReference type="ARBA" id="ARBA00004496"/>
    </source>
</evidence>
<name>A0A3S2PVC8_ORYJA</name>
<gene>
    <name evidence="4" type="ORF">OJAV_G00067020</name>
</gene>
<sequence length="138" mass="15345">MLHSLDLNRCELTQTVLKELASLLKVETLKILSVGVNDVGDQGAKYLCEAVAHPNYLLEELDVEMTGLTDACIKNLCAAVRASKTLKSLVMKNHSLTDVSVPTIIQVFQDSTNMQELNLKNIFSEEILDLLDEAKIHY</sequence>
<organism evidence="4 5">
    <name type="scientific">Oryzias javanicus</name>
    <name type="common">Javanese ricefish</name>
    <name type="synonym">Aplocheilus javanicus</name>
    <dbReference type="NCBI Taxonomy" id="123683"/>
    <lineage>
        <taxon>Eukaryota</taxon>
        <taxon>Metazoa</taxon>
        <taxon>Chordata</taxon>
        <taxon>Craniata</taxon>
        <taxon>Vertebrata</taxon>
        <taxon>Euteleostomi</taxon>
        <taxon>Actinopterygii</taxon>
        <taxon>Neopterygii</taxon>
        <taxon>Teleostei</taxon>
        <taxon>Neoteleostei</taxon>
        <taxon>Acanthomorphata</taxon>
        <taxon>Ovalentaria</taxon>
        <taxon>Atherinomorphae</taxon>
        <taxon>Beloniformes</taxon>
        <taxon>Adrianichthyidae</taxon>
        <taxon>Oryziinae</taxon>
        <taxon>Oryzias</taxon>
    </lineage>
</organism>
<dbReference type="Gene3D" id="3.80.10.10">
    <property type="entry name" value="Ribonuclease Inhibitor"/>
    <property type="match status" value="1"/>
</dbReference>
<evidence type="ECO:0000256" key="2">
    <source>
        <dbReference type="ARBA" id="ARBA00022490"/>
    </source>
</evidence>